<feature type="signal peptide" evidence="3">
    <location>
        <begin position="1"/>
        <end position="19"/>
    </location>
</feature>
<evidence type="ECO:0000259" key="4">
    <source>
        <dbReference type="PROSITE" id="PS50842"/>
    </source>
</evidence>
<reference evidence="5 6" key="1">
    <citation type="journal article" date="2015" name="Environ. Microbiol.">
        <title>Metagenome sequence of Elaphomyces granulatus from sporocarp tissue reveals Ascomycota ectomycorrhizal fingerprints of genome expansion and a Proteobacteria-rich microbiome.</title>
        <authorList>
            <person name="Quandt C.A."/>
            <person name="Kohler A."/>
            <person name="Hesse C.N."/>
            <person name="Sharpton T.J."/>
            <person name="Martin F."/>
            <person name="Spatafora J.W."/>
        </authorList>
    </citation>
    <scope>NUCLEOTIDE SEQUENCE [LARGE SCALE GENOMIC DNA]</scope>
    <source>
        <strain evidence="5 6">OSC145934</strain>
    </source>
</reference>
<evidence type="ECO:0000256" key="2">
    <source>
        <dbReference type="SAM" id="MobiDB-lite"/>
    </source>
</evidence>
<organism evidence="5 6">
    <name type="scientific">Elaphomyces granulatus</name>
    <dbReference type="NCBI Taxonomy" id="519963"/>
    <lineage>
        <taxon>Eukaryota</taxon>
        <taxon>Fungi</taxon>
        <taxon>Dikarya</taxon>
        <taxon>Ascomycota</taxon>
        <taxon>Pezizomycotina</taxon>
        <taxon>Eurotiomycetes</taxon>
        <taxon>Eurotiomycetidae</taxon>
        <taxon>Eurotiales</taxon>
        <taxon>Elaphomycetaceae</taxon>
        <taxon>Elaphomyces</taxon>
    </lineage>
</organism>
<evidence type="ECO:0000256" key="3">
    <source>
        <dbReference type="SAM" id="SignalP"/>
    </source>
</evidence>
<feature type="region of interest" description="Disordered" evidence="2">
    <location>
        <begin position="130"/>
        <end position="162"/>
    </location>
</feature>
<evidence type="ECO:0000313" key="5">
    <source>
        <dbReference type="EMBL" id="OXV09866.1"/>
    </source>
</evidence>
<dbReference type="SUPFAM" id="SSF49590">
    <property type="entry name" value="PHL pollen allergen"/>
    <property type="match status" value="1"/>
</dbReference>
<gene>
    <name evidence="5" type="ORF">Egran_02373</name>
</gene>
<accession>A0A232M0I0</accession>
<dbReference type="Proteomes" id="UP000243515">
    <property type="component" value="Unassembled WGS sequence"/>
</dbReference>
<feature type="compositionally biased region" description="Low complexity" evidence="2">
    <location>
        <begin position="130"/>
        <end position="147"/>
    </location>
</feature>
<dbReference type="NCBIfam" id="NF041144">
    <property type="entry name" value="expansin_EXLX1"/>
    <property type="match status" value="1"/>
</dbReference>
<dbReference type="Gene3D" id="2.40.40.10">
    <property type="entry name" value="RlpA-like domain"/>
    <property type="match status" value="1"/>
</dbReference>
<dbReference type="AlphaFoldDB" id="A0A232M0I0"/>
<dbReference type="OrthoDB" id="406505at2759"/>
<feature type="chain" id="PRO_5012850608" description="Expansin-like EG45 domain-containing protein" evidence="3">
    <location>
        <begin position="20"/>
        <end position="367"/>
    </location>
</feature>
<keyword evidence="6" id="KW-1185">Reference proteome</keyword>
<name>A0A232M0I0_9EURO</name>
<dbReference type="SUPFAM" id="SSF50685">
    <property type="entry name" value="Barwin-like endoglucanases"/>
    <property type="match status" value="1"/>
</dbReference>
<feature type="domain" description="Expansin-like EG45" evidence="4">
    <location>
        <begin position="180"/>
        <end position="275"/>
    </location>
</feature>
<dbReference type="InterPro" id="IPR049818">
    <property type="entry name" value="Expansin_EXLX1-like"/>
</dbReference>
<dbReference type="InterPro" id="IPR051477">
    <property type="entry name" value="Expansin_CellWall"/>
</dbReference>
<dbReference type="PANTHER" id="PTHR31836">
    <property type="match status" value="1"/>
</dbReference>
<protein>
    <recommendedName>
        <fullName evidence="4">Expansin-like EG45 domain-containing protein</fullName>
    </recommendedName>
</protein>
<dbReference type="InterPro" id="IPR036908">
    <property type="entry name" value="RlpA-like_sf"/>
</dbReference>
<dbReference type="EMBL" id="NPHW01003276">
    <property type="protein sequence ID" value="OXV09866.1"/>
    <property type="molecule type" value="Genomic_DNA"/>
</dbReference>
<evidence type="ECO:0000313" key="6">
    <source>
        <dbReference type="Proteomes" id="UP000243515"/>
    </source>
</evidence>
<sequence>MKFQETTTLALAIFGAAAAGSHVARHAHESHHSHHHCPSGYIVSTYYTTVTVTPPSTPEPTTSTVFVTDYLSASVAPYNRYGGNPYSSGGISNINNSSVSAPSTYQNQLPATSSVTPSSESASAYASASASTSTSTTSTSTSTSTSAQGAPSVPAKSSYTSPSLGGPYSGQATFYGGNMGGACSFSTYTLPSGIFGTALSSTNWDNSGNCGACISVTGPNGNSIKAMIVDECPSCGSNPENHLDLFKNVFGELAPLSVGVINVSWSIVPCGITSPIILHNKDGASQYWFSMQVVNANIPVASLEVCTDGVTWQSTTRVDYNFFQKSRGFGTTSVDVRVTSVTGSTIVVKGVPVSSDSSTTASSNFQA</sequence>
<proteinExistence type="predicted"/>
<dbReference type="CDD" id="cd22271">
    <property type="entry name" value="DPBB_EXP_N-like"/>
    <property type="match status" value="1"/>
</dbReference>
<keyword evidence="1 3" id="KW-0732">Signal</keyword>
<dbReference type="Gene3D" id="2.60.40.760">
    <property type="entry name" value="Expansin, cellulose-binding-like domain"/>
    <property type="match status" value="1"/>
</dbReference>
<evidence type="ECO:0000256" key="1">
    <source>
        <dbReference type="ARBA" id="ARBA00022729"/>
    </source>
</evidence>
<comment type="caution">
    <text evidence="5">The sequence shown here is derived from an EMBL/GenBank/DDBJ whole genome shotgun (WGS) entry which is preliminary data.</text>
</comment>
<dbReference type="InterPro" id="IPR007112">
    <property type="entry name" value="Expansin/allergen_DPBB_dom"/>
</dbReference>
<dbReference type="InterPro" id="IPR036749">
    <property type="entry name" value="Expansin_CBD_sf"/>
</dbReference>
<dbReference type="PROSITE" id="PS50842">
    <property type="entry name" value="EXPANSIN_EG45"/>
    <property type="match status" value="1"/>
</dbReference>
<dbReference type="PANTHER" id="PTHR31836:SF21">
    <property type="entry name" value="EXPANSIN-LIKE PROTEIN 7"/>
    <property type="match status" value="1"/>
</dbReference>